<gene>
    <name evidence="1" type="ORF">FDENT_13776</name>
</gene>
<proteinExistence type="predicted"/>
<protein>
    <submittedName>
        <fullName evidence="1">Uncharacterized protein</fullName>
    </submittedName>
</protein>
<dbReference type="AlphaFoldDB" id="A0A8H5SZ96"/>
<reference evidence="1 2" key="1">
    <citation type="submission" date="2020-05" db="EMBL/GenBank/DDBJ databases">
        <title>Identification and distribution of gene clusters putatively required for synthesis of sphingolipid metabolism inhibitors in phylogenetically diverse species of the filamentous fungus Fusarium.</title>
        <authorList>
            <person name="Kim H.-S."/>
            <person name="Busman M."/>
            <person name="Brown D.W."/>
            <person name="Divon H."/>
            <person name="Uhlig S."/>
            <person name="Proctor R.H."/>
        </authorList>
    </citation>
    <scope>NUCLEOTIDE SEQUENCE [LARGE SCALE GENOMIC DNA]</scope>
    <source>
        <strain evidence="1 2">NRRL 25311</strain>
    </source>
</reference>
<accession>A0A8H5SZ96</accession>
<keyword evidence="2" id="KW-1185">Reference proteome</keyword>
<evidence type="ECO:0000313" key="2">
    <source>
        <dbReference type="Proteomes" id="UP000562682"/>
    </source>
</evidence>
<dbReference type="EMBL" id="JAAOAK010000592">
    <property type="protein sequence ID" value="KAF5660268.1"/>
    <property type="molecule type" value="Genomic_DNA"/>
</dbReference>
<name>A0A8H5SZ96_9HYPO</name>
<evidence type="ECO:0000313" key="1">
    <source>
        <dbReference type="EMBL" id="KAF5660268.1"/>
    </source>
</evidence>
<sequence length="124" mass="13535">MSPRRARLGQLSGPADDALCEFGEAIVSAGYLGDLVYDAGEGLLEEYKGWAVAARLLIDIHAEWSEEPESSPLDHRAERFIKKEKTSTLPRWPSILAGLCDLSNLTMAGQLHETGTYSNLITAC</sequence>
<dbReference type="Proteomes" id="UP000562682">
    <property type="component" value="Unassembled WGS sequence"/>
</dbReference>
<organism evidence="1 2">
    <name type="scientific">Fusarium denticulatum</name>
    <dbReference type="NCBI Taxonomy" id="48507"/>
    <lineage>
        <taxon>Eukaryota</taxon>
        <taxon>Fungi</taxon>
        <taxon>Dikarya</taxon>
        <taxon>Ascomycota</taxon>
        <taxon>Pezizomycotina</taxon>
        <taxon>Sordariomycetes</taxon>
        <taxon>Hypocreomycetidae</taxon>
        <taxon>Hypocreales</taxon>
        <taxon>Nectriaceae</taxon>
        <taxon>Fusarium</taxon>
        <taxon>Fusarium fujikuroi species complex</taxon>
    </lineage>
</organism>
<comment type="caution">
    <text evidence="1">The sequence shown here is derived from an EMBL/GenBank/DDBJ whole genome shotgun (WGS) entry which is preliminary data.</text>
</comment>